<protein>
    <submittedName>
        <fullName evidence="1">Uncharacterized protein</fullName>
    </submittedName>
</protein>
<reference evidence="1 2" key="1">
    <citation type="submission" date="2024-09" db="EMBL/GenBank/DDBJ databases">
        <title>The Natural Products Discovery Center: Release of the First 8490 Sequenced Strains for Exploring Actinobacteria Biosynthetic Diversity.</title>
        <authorList>
            <person name="Kalkreuter E."/>
            <person name="Kautsar S.A."/>
            <person name="Yang D."/>
            <person name="Bader C.D."/>
            <person name="Teijaro C.N."/>
            <person name="Fluegel L."/>
            <person name="Davis C.M."/>
            <person name="Simpson J.R."/>
            <person name="Lauterbach L."/>
            <person name="Steele A.D."/>
            <person name="Gui C."/>
            <person name="Meng S."/>
            <person name="Li G."/>
            <person name="Viehrig K."/>
            <person name="Ye F."/>
            <person name="Su P."/>
            <person name="Kiefer A.F."/>
            <person name="Nichols A."/>
            <person name="Cepeda A.J."/>
            <person name="Yan W."/>
            <person name="Fan B."/>
            <person name="Jiang Y."/>
            <person name="Adhikari A."/>
            <person name="Zheng C.-J."/>
            <person name="Schuster L."/>
            <person name="Cowan T.M."/>
            <person name="Smanski M.J."/>
            <person name="Chevrette M.G."/>
            <person name="De Carvalho L.P.S."/>
            <person name="Shen B."/>
        </authorList>
    </citation>
    <scope>NUCLEOTIDE SEQUENCE [LARGE SCALE GENOMIC DNA]</scope>
    <source>
        <strain evidence="1 2">NPDC058428</strain>
    </source>
</reference>
<proteinExistence type="predicted"/>
<dbReference type="Proteomes" id="UP001598352">
    <property type="component" value="Unassembled WGS sequence"/>
</dbReference>
<sequence>MDTRDIGPFDSDTAVDALGQVVASRSELAELWAEAANWSQWRQDITPYATSGLRVESCAPLCQNGGSSGDV</sequence>
<comment type="caution">
    <text evidence="1">The sequence shown here is derived from an EMBL/GenBank/DDBJ whole genome shotgun (WGS) entry which is preliminary data.</text>
</comment>
<organism evidence="1 2">
    <name type="scientific">Streptomyces rubiginosohelvolus</name>
    <dbReference type="NCBI Taxonomy" id="67362"/>
    <lineage>
        <taxon>Bacteria</taxon>
        <taxon>Bacillati</taxon>
        <taxon>Actinomycetota</taxon>
        <taxon>Actinomycetes</taxon>
        <taxon>Kitasatosporales</taxon>
        <taxon>Streptomycetaceae</taxon>
        <taxon>Streptomyces</taxon>
    </lineage>
</organism>
<evidence type="ECO:0000313" key="2">
    <source>
        <dbReference type="Proteomes" id="UP001598352"/>
    </source>
</evidence>
<name>A0ABW6EVP2_9ACTN</name>
<gene>
    <name evidence="1" type="ORF">ACFWOQ_02745</name>
</gene>
<dbReference type="EMBL" id="JBHXKZ010000002">
    <property type="protein sequence ID" value="MFD4821469.1"/>
    <property type="molecule type" value="Genomic_DNA"/>
</dbReference>
<dbReference type="RefSeq" id="WP_382769874.1">
    <property type="nucleotide sequence ID" value="NZ_JBHXKZ010000002.1"/>
</dbReference>
<accession>A0ABW6EVP2</accession>
<evidence type="ECO:0000313" key="1">
    <source>
        <dbReference type="EMBL" id="MFD4821469.1"/>
    </source>
</evidence>
<keyword evidence="2" id="KW-1185">Reference proteome</keyword>